<dbReference type="NCBIfam" id="NF005733">
    <property type="entry name" value="PRK07558.1"/>
    <property type="match status" value="1"/>
</dbReference>
<reference evidence="12" key="1">
    <citation type="journal article" date="2019" name="Int. J. Syst. Evol. Microbiol.">
        <title>The Global Catalogue of Microorganisms (GCM) 10K type strain sequencing project: providing services to taxonomists for standard genome sequencing and annotation.</title>
        <authorList>
            <consortium name="The Broad Institute Genomics Platform"/>
            <consortium name="The Broad Institute Genome Sequencing Center for Infectious Disease"/>
            <person name="Wu L."/>
            <person name="Ma J."/>
        </authorList>
    </citation>
    <scope>NUCLEOTIDE SEQUENCE [LARGE SCALE GENOMIC DNA]</scope>
    <source>
        <strain evidence="12">NBRC 102146</strain>
    </source>
</reference>
<evidence type="ECO:0000256" key="6">
    <source>
        <dbReference type="ARBA" id="ARBA00023121"/>
    </source>
</evidence>
<evidence type="ECO:0000256" key="2">
    <source>
        <dbReference type="ARBA" id="ARBA00006704"/>
    </source>
</evidence>
<feature type="site" description="Reversibly protonated during proton transport" evidence="9">
    <location>
        <position position="60"/>
    </location>
</feature>
<evidence type="ECO:0000256" key="3">
    <source>
        <dbReference type="ARBA" id="ARBA00022547"/>
    </source>
</evidence>
<dbReference type="PRINTS" id="PR00124">
    <property type="entry name" value="ATPASEC"/>
</dbReference>
<dbReference type="Proteomes" id="UP001156703">
    <property type="component" value="Unassembled WGS sequence"/>
</dbReference>
<evidence type="ECO:0000256" key="1">
    <source>
        <dbReference type="ARBA" id="ARBA00004141"/>
    </source>
</evidence>
<dbReference type="HAMAP" id="MF_01396">
    <property type="entry name" value="ATP_synth_c_bact"/>
    <property type="match status" value="1"/>
</dbReference>
<keyword evidence="12" id="KW-1185">Reference proteome</keyword>
<evidence type="ECO:0000256" key="4">
    <source>
        <dbReference type="ARBA" id="ARBA00022692"/>
    </source>
</evidence>
<keyword evidence="9" id="KW-1003">Cell membrane</keyword>
<dbReference type="EMBL" id="BSOO01000005">
    <property type="protein sequence ID" value="GLR47019.1"/>
    <property type="molecule type" value="Genomic_DNA"/>
</dbReference>
<dbReference type="Gene3D" id="1.20.20.10">
    <property type="entry name" value="F1F0 ATP synthase subunit C"/>
    <property type="match status" value="1"/>
</dbReference>
<organism evidence="11 12">
    <name type="scientific">Sphingomonas astaxanthinifaciens DSM 22298</name>
    <dbReference type="NCBI Taxonomy" id="1123267"/>
    <lineage>
        <taxon>Bacteria</taxon>
        <taxon>Pseudomonadati</taxon>
        <taxon>Pseudomonadota</taxon>
        <taxon>Alphaproteobacteria</taxon>
        <taxon>Sphingomonadales</taxon>
        <taxon>Sphingomonadaceae</taxon>
        <taxon>Sphingomonas</taxon>
    </lineage>
</organism>
<feature type="transmembrane region" description="Helical" evidence="9">
    <location>
        <begin position="52"/>
        <end position="75"/>
    </location>
</feature>
<dbReference type="InterPro" id="IPR035921">
    <property type="entry name" value="F/V-ATP_Csub_sf"/>
</dbReference>
<keyword evidence="9" id="KW-0406">Ion transport</keyword>
<evidence type="ECO:0000259" key="10">
    <source>
        <dbReference type="Pfam" id="PF00137"/>
    </source>
</evidence>
<name>A0ABQ5Z8A0_9SPHN</name>
<dbReference type="SUPFAM" id="SSF81333">
    <property type="entry name" value="F1F0 ATP synthase subunit C"/>
    <property type="match status" value="1"/>
</dbReference>
<keyword evidence="9" id="KW-0813">Transport</keyword>
<comment type="function">
    <text evidence="9">Key component of the F(0) channel; it plays a direct role in translocation across the membrane. A homomeric c-ring of between 10-14 subunits forms the central stalk rotor element with the F(1) delta and epsilon subunits.</text>
</comment>
<dbReference type="InterPro" id="IPR038662">
    <property type="entry name" value="ATP_synth_F0_csu_sf"/>
</dbReference>
<proteinExistence type="inferred from homology"/>
<keyword evidence="5 9" id="KW-1133">Transmembrane helix</keyword>
<feature type="domain" description="V-ATPase proteolipid subunit C-like" evidence="10">
    <location>
        <begin position="11"/>
        <end position="73"/>
    </location>
</feature>
<dbReference type="Pfam" id="PF00137">
    <property type="entry name" value="ATP-synt_C"/>
    <property type="match status" value="1"/>
</dbReference>
<gene>
    <name evidence="9" type="primary">atpE</name>
    <name evidence="11" type="ORF">GCM10007925_07300</name>
</gene>
<comment type="similarity">
    <text evidence="2 9">Belongs to the ATPase C chain family.</text>
</comment>
<sequence>MEMDAQSAALIGAGLAAIGAGMAALGVGNVFGSFLESALRNPSAADSQQGRLFIGFAAAELLGLLSFLIAILLYLKA</sequence>
<keyword evidence="4 9" id="KW-0812">Transmembrane</keyword>
<protein>
    <recommendedName>
        <fullName evidence="9">ATP synthase subunit c</fullName>
    </recommendedName>
    <alternativeName>
        <fullName evidence="9">ATP synthase F(0) sector subunit c</fullName>
    </alternativeName>
    <alternativeName>
        <fullName evidence="9">F-type ATPase subunit c</fullName>
        <shortName evidence="9">F-ATPase subunit c</shortName>
    </alternativeName>
    <alternativeName>
        <fullName evidence="9">Lipid-binding protein</fullName>
    </alternativeName>
</protein>
<keyword evidence="7 9" id="KW-0472">Membrane</keyword>
<evidence type="ECO:0000256" key="8">
    <source>
        <dbReference type="ARBA" id="ARBA00023310"/>
    </source>
</evidence>
<comment type="caution">
    <text evidence="11">The sequence shown here is derived from an EMBL/GenBank/DDBJ whole genome shotgun (WGS) entry which is preliminary data.</text>
</comment>
<comment type="caution">
    <text evidence="9">Lacks conserved residue(s) required for the propagation of feature annotation.</text>
</comment>
<comment type="subcellular location">
    <subcellularLocation>
        <location evidence="9">Cell membrane</location>
        <topology evidence="9">Multi-pass membrane protein</topology>
    </subcellularLocation>
    <subcellularLocation>
        <location evidence="1">Membrane</location>
        <topology evidence="1">Multi-pass membrane protein</topology>
    </subcellularLocation>
</comment>
<evidence type="ECO:0000256" key="7">
    <source>
        <dbReference type="ARBA" id="ARBA00023136"/>
    </source>
</evidence>
<dbReference type="PANTHER" id="PTHR10031">
    <property type="entry name" value="ATP SYNTHASE LIPID-BINDING PROTEIN, MITOCHONDRIAL"/>
    <property type="match status" value="1"/>
</dbReference>
<keyword evidence="9" id="KW-0375">Hydrogen ion transport</keyword>
<evidence type="ECO:0000256" key="5">
    <source>
        <dbReference type="ARBA" id="ARBA00022989"/>
    </source>
</evidence>
<keyword evidence="3 9" id="KW-0138">CF(0)</keyword>
<comment type="function">
    <text evidence="9">F(1)F(0) ATP synthase produces ATP from ADP in the presence of a proton or sodium gradient. F-type ATPases consist of two structural domains, F(1) containing the extramembraneous catalytic core and F(0) containing the membrane proton channel, linked together by a central stalk and a peripheral stalk. During catalysis, ATP synthesis in the catalytic domain of F(1) is coupled via a rotary mechanism of the central stalk subunits to proton translocation.</text>
</comment>
<evidence type="ECO:0000313" key="12">
    <source>
        <dbReference type="Proteomes" id="UP001156703"/>
    </source>
</evidence>
<dbReference type="InterPro" id="IPR002379">
    <property type="entry name" value="ATPase_proteolipid_c-like_dom"/>
</dbReference>
<dbReference type="PANTHER" id="PTHR10031:SF0">
    <property type="entry name" value="ATPASE PROTEIN 9"/>
    <property type="match status" value="1"/>
</dbReference>
<keyword evidence="8 9" id="KW-0066">ATP synthesis</keyword>
<dbReference type="InterPro" id="IPR000454">
    <property type="entry name" value="ATP_synth_F0_csu"/>
</dbReference>
<accession>A0ABQ5Z8A0</accession>
<keyword evidence="6 9" id="KW-0446">Lipid-binding</keyword>
<evidence type="ECO:0000256" key="9">
    <source>
        <dbReference type="HAMAP-Rule" id="MF_01396"/>
    </source>
</evidence>
<evidence type="ECO:0000313" key="11">
    <source>
        <dbReference type="EMBL" id="GLR47019.1"/>
    </source>
</evidence>